<dbReference type="Proteomes" id="UP001147700">
    <property type="component" value="Unassembled WGS sequence"/>
</dbReference>
<dbReference type="SMART" id="SM01321">
    <property type="entry name" value="Y1_Tnp"/>
    <property type="match status" value="1"/>
</dbReference>
<reference evidence="2" key="1">
    <citation type="submission" date="2022-10" db="EMBL/GenBank/DDBJ databases">
        <title>The WGS of Solirubrobacter sp. CPCC 204708.</title>
        <authorList>
            <person name="Jiang Z."/>
        </authorList>
    </citation>
    <scope>NUCLEOTIDE SEQUENCE</scope>
    <source>
        <strain evidence="2">CPCC 204708</strain>
    </source>
</reference>
<dbReference type="Pfam" id="PF01797">
    <property type="entry name" value="Y1_Tnp"/>
    <property type="match status" value="1"/>
</dbReference>
<accession>A0ABT4RHZ0</accession>
<organism evidence="2 3">
    <name type="scientific">Solirubrobacter deserti</name>
    <dbReference type="NCBI Taxonomy" id="2282478"/>
    <lineage>
        <taxon>Bacteria</taxon>
        <taxon>Bacillati</taxon>
        <taxon>Actinomycetota</taxon>
        <taxon>Thermoleophilia</taxon>
        <taxon>Solirubrobacterales</taxon>
        <taxon>Solirubrobacteraceae</taxon>
        <taxon>Solirubrobacter</taxon>
    </lineage>
</organism>
<dbReference type="InterPro" id="IPR036515">
    <property type="entry name" value="Transposase_17_sf"/>
</dbReference>
<dbReference type="Gene3D" id="3.30.70.1290">
    <property type="entry name" value="Transposase IS200-like"/>
    <property type="match status" value="1"/>
</dbReference>
<dbReference type="RefSeq" id="WP_202956403.1">
    <property type="nucleotide sequence ID" value="NZ_JAPCID010000014.1"/>
</dbReference>
<dbReference type="SUPFAM" id="SSF143422">
    <property type="entry name" value="Transposase IS200-like"/>
    <property type="match status" value="1"/>
</dbReference>
<name>A0ABT4RHZ0_9ACTN</name>
<evidence type="ECO:0000313" key="3">
    <source>
        <dbReference type="Proteomes" id="UP001147700"/>
    </source>
</evidence>
<protein>
    <submittedName>
        <fullName evidence="2">Transposase</fullName>
    </submittedName>
</protein>
<evidence type="ECO:0000259" key="1">
    <source>
        <dbReference type="SMART" id="SM01321"/>
    </source>
</evidence>
<proteinExistence type="predicted"/>
<dbReference type="InterPro" id="IPR002686">
    <property type="entry name" value="Transposase_17"/>
</dbReference>
<dbReference type="PANTHER" id="PTHR34322">
    <property type="entry name" value="TRANSPOSASE, Y1_TNP DOMAIN-CONTAINING"/>
    <property type="match status" value="1"/>
</dbReference>
<sequence>MPRQPRAELEAGVYHVYARGNRRQSIFFDDRDRRRYVALLASVVGRTGWLCLSYCLMGNHVHLLIETREPNLGVGMHLLQGGYAQYFNRRHGVSGRLFQSRFDAVAIESDHQLWLTAAYVARNPVSAGLCETASDWLWSSHADVVYRCAPDWLADDRLLSYFAADGGRALDRYESLVGLQLRDRVS</sequence>
<comment type="caution">
    <text evidence="2">The sequence shown here is derived from an EMBL/GenBank/DDBJ whole genome shotgun (WGS) entry which is preliminary data.</text>
</comment>
<keyword evidence="3" id="KW-1185">Reference proteome</keyword>
<evidence type="ECO:0000313" key="2">
    <source>
        <dbReference type="EMBL" id="MDA0138166.1"/>
    </source>
</evidence>
<gene>
    <name evidence="2" type="ORF">OJ962_11705</name>
</gene>
<dbReference type="EMBL" id="JAPCID010000014">
    <property type="protein sequence ID" value="MDA0138166.1"/>
    <property type="molecule type" value="Genomic_DNA"/>
</dbReference>
<feature type="domain" description="Transposase IS200-like" evidence="1">
    <location>
        <begin position="9"/>
        <end position="123"/>
    </location>
</feature>
<dbReference type="PANTHER" id="PTHR34322:SF2">
    <property type="entry name" value="TRANSPOSASE IS200-LIKE DOMAIN-CONTAINING PROTEIN"/>
    <property type="match status" value="1"/>
</dbReference>